<evidence type="ECO:0000313" key="3">
    <source>
        <dbReference type="Proteomes" id="UP000006591"/>
    </source>
</evidence>
<dbReference type="AlphaFoldDB" id="A0A0E0HPU8"/>
<feature type="compositionally biased region" description="Polar residues" evidence="1">
    <location>
        <begin position="51"/>
        <end position="60"/>
    </location>
</feature>
<dbReference type="Proteomes" id="UP000006591">
    <property type="component" value="Chromosome 6"/>
</dbReference>
<keyword evidence="3" id="KW-1185">Reference proteome</keyword>
<evidence type="ECO:0000256" key="1">
    <source>
        <dbReference type="SAM" id="MobiDB-lite"/>
    </source>
</evidence>
<dbReference type="HOGENOM" id="CLU_2945729_0_0_1"/>
<reference evidence="2" key="1">
    <citation type="submission" date="2015-04" db="UniProtKB">
        <authorList>
            <consortium name="EnsemblPlants"/>
        </authorList>
    </citation>
    <scope>IDENTIFICATION</scope>
    <source>
        <strain evidence="2">SL10</strain>
    </source>
</reference>
<dbReference type="EnsemblPlants" id="ONIVA06G14710.1">
    <property type="protein sequence ID" value="ONIVA06G14710.1"/>
    <property type="gene ID" value="ONIVA06G14710"/>
</dbReference>
<sequence>MPWTTTMDANEDGRCRRRTGVDAGGGGLTTAVPGGEDDGATDGRDGVARNKGNSCSDGVF</sequence>
<evidence type="ECO:0000313" key="2">
    <source>
        <dbReference type="EnsemblPlants" id="ONIVA06G14710.1"/>
    </source>
</evidence>
<name>A0A0E0HPU8_ORYNI</name>
<proteinExistence type="predicted"/>
<protein>
    <submittedName>
        <fullName evidence="2">Uncharacterized protein</fullName>
    </submittedName>
</protein>
<reference evidence="2" key="2">
    <citation type="submission" date="2018-04" db="EMBL/GenBank/DDBJ databases">
        <title>OnivRS2 (Oryza nivara Reference Sequence Version 2).</title>
        <authorList>
            <person name="Zhang J."/>
            <person name="Kudrna D."/>
            <person name="Lee S."/>
            <person name="Talag J."/>
            <person name="Rajasekar S."/>
            <person name="Welchert J."/>
            <person name="Hsing Y.-I."/>
            <person name="Wing R.A."/>
        </authorList>
    </citation>
    <scope>NUCLEOTIDE SEQUENCE [LARGE SCALE GENOMIC DNA]</scope>
    <source>
        <strain evidence="2">SL10</strain>
    </source>
</reference>
<dbReference type="Gramene" id="ONIVA06G14710.1">
    <property type="protein sequence ID" value="ONIVA06G14710.1"/>
    <property type="gene ID" value="ONIVA06G14710"/>
</dbReference>
<organism evidence="2">
    <name type="scientific">Oryza nivara</name>
    <name type="common">Indian wild rice</name>
    <name type="synonym">Oryza sativa f. spontanea</name>
    <dbReference type="NCBI Taxonomy" id="4536"/>
    <lineage>
        <taxon>Eukaryota</taxon>
        <taxon>Viridiplantae</taxon>
        <taxon>Streptophyta</taxon>
        <taxon>Embryophyta</taxon>
        <taxon>Tracheophyta</taxon>
        <taxon>Spermatophyta</taxon>
        <taxon>Magnoliopsida</taxon>
        <taxon>Liliopsida</taxon>
        <taxon>Poales</taxon>
        <taxon>Poaceae</taxon>
        <taxon>BOP clade</taxon>
        <taxon>Oryzoideae</taxon>
        <taxon>Oryzeae</taxon>
        <taxon>Oryzinae</taxon>
        <taxon>Oryza</taxon>
    </lineage>
</organism>
<feature type="region of interest" description="Disordered" evidence="1">
    <location>
        <begin position="1"/>
        <end position="60"/>
    </location>
</feature>
<accession>A0A0E0HPU8</accession>